<feature type="transmembrane region" description="Helical" evidence="6">
    <location>
        <begin position="23"/>
        <end position="41"/>
    </location>
</feature>
<sequence>MNTGTVEAPSTDRVIPHSPAEDVLGIAVGTLVTSFGLFLINTTGAVTGGTAGLVLWLAQTAHWPFAAVFALVNLPFAVLAWTRRGWRFVASSVLAVSLLSAFSLLHPMYIEAAQVNPLYAVLMGNLAAGIGLLIVLRHHSSLGGFNVVALMCQDSLGWRAGYVLLALDATVVALSALTAPFHTVVLSAAGVVVLSLVLVVNHRPGRYPAAL</sequence>
<dbReference type="InterPro" id="IPR003740">
    <property type="entry name" value="YitT"/>
</dbReference>
<evidence type="ECO:0000256" key="5">
    <source>
        <dbReference type="ARBA" id="ARBA00023136"/>
    </source>
</evidence>
<dbReference type="InterPro" id="IPR051461">
    <property type="entry name" value="UPF0750_membrane"/>
</dbReference>
<gene>
    <name evidence="7" type="ORF">GCM10022232_94090</name>
</gene>
<name>A0ABP7TZ57_9ACTN</name>
<feature type="transmembrane region" description="Helical" evidence="6">
    <location>
        <begin position="88"/>
        <end position="106"/>
    </location>
</feature>
<protein>
    <submittedName>
        <fullName evidence="7">YitT family protein</fullName>
    </submittedName>
</protein>
<proteinExistence type="predicted"/>
<comment type="subcellular location">
    <subcellularLocation>
        <location evidence="1">Cell membrane</location>
        <topology evidence="1">Multi-pass membrane protein</topology>
    </subcellularLocation>
</comment>
<evidence type="ECO:0000313" key="8">
    <source>
        <dbReference type="Proteomes" id="UP001500456"/>
    </source>
</evidence>
<organism evidence="7 8">
    <name type="scientific">Streptomyces plumbiresistens</name>
    <dbReference type="NCBI Taxonomy" id="511811"/>
    <lineage>
        <taxon>Bacteria</taxon>
        <taxon>Bacillati</taxon>
        <taxon>Actinomycetota</taxon>
        <taxon>Actinomycetes</taxon>
        <taxon>Kitasatosporales</taxon>
        <taxon>Streptomycetaceae</taxon>
        <taxon>Streptomyces</taxon>
    </lineage>
</organism>
<keyword evidence="5 6" id="KW-0472">Membrane</keyword>
<keyword evidence="3 6" id="KW-0812">Transmembrane</keyword>
<accession>A0ABP7TZ57</accession>
<feature type="transmembrane region" description="Helical" evidence="6">
    <location>
        <begin position="118"/>
        <end position="136"/>
    </location>
</feature>
<dbReference type="PANTHER" id="PTHR33545">
    <property type="entry name" value="UPF0750 MEMBRANE PROTEIN YITT-RELATED"/>
    <property type="match status" value="1"/>
</dbReference>
<evidence type="ECO:0000256" key="1">
    <source>
        <dbReference type="ARBA" id="ARBA00004651"/>
    </source>
</evidence>
<keyword evidence="2" id="KW-1003">Cell membrane</keyword>
<dbReference type="EMBL" id="BAAAZX010000071">
    <property type="protein sequence ID" value="GAA4033468.1"/>
    <property type="molecule type" value="Genomic_DNA"/>
</dbReference>
<dbReference type="PANTHER" id="PTHR33545:SF5">
    <property type="entry name" value="UPF0750 MEMBRANE PROTEIN YITT"/>
    <property type="match status" value="1"/>
</dbReference>
<keyword evidence="8" id="KW-1185">Reference proteome</keyword>
<evidence type="ECO:0000256" key="6">
    <source>
        <dbReference type="SAM" id="Phobius"/>
    </source>
</evidence>
<feature type="transmembrane region" description="Helical" evidence="6">
    <location>
        <begin position="183"/>
        <end position="201"/>
    </location>
</feature>
<comment type="caution">
    <text evidence="7">The sequence shown here is derived from an EMBL/GenBank/DDBJ whole genome shotgun (WGS) entry which is preliminary data.</text>
</comment>
<keyword evidence="4 6" id="KW-1133">Transmembrane helix</keyword>
<evidence type="ECO:0000256" key="2">
    <source>
        <dbReference type="ARBA" id="ARBA00022475"/>
    </source>
</evidence>
<evidence type="ECO:0000256" key="4">
    <source>
        <dbReference type="ARBA" id="ARBA00022989"/>
    </source>
</evidence>
<evidence type="ECO:0000313" key="7">
    <source>
        <dbReference type="EMBL" id="GAA4033468.1"/>
    </source>
</evidence>
<dbReference type="Pfam" id="PF02588">
    <property type="entry name" value="YitT_membrane"/>
    <property type="match status" value="1"/>
</dbReference>
<reference evidence="8" key="1">
    <citation type="journal article" date="2019" name="Int. J. Syst. Evol. Microbiol.">
        <title>The Global Catalogue of Microorganisms (GCM) 10K type strain sequencing project: providing services to taxonomists for standard genome sequencing and annotation.</title>
        <authorList>
            <consortium name="The Broad Institute Genomics Platform"/>
            <consortium name="The Broad Institute Genome Sequencing Center for Infectious Disease"/>
            <person name="Wu L."/>
            <person name="Ma J."/>
        </authorList>
    </citation>
    <scope>NUCLEOTIDE SEQUENCE [LARGE SCALE GENOMIC DNA]</scope>
    <source>
        <strain evidence="8">JCM 16924</strain>
    </source>
</reference>
<feature type="transmembrane region" description="Helical" evidence="6">
    <location>
        <begin position="61"/>
        <end position="81"/>
    </location>
</feature>
<feature type="transmembrane region" description="Helical" evidence="6">
    <location>
        <begin position="156"/>
        <end position="177"/>
    </location>
</feature>
<dbReference type="Proteomes" id="UP001500456">
    <property type="component" value="Unassembled WGS sequence"/>
</dbReference>
<dbReference type="RefSeq" id="WP_266451602.1">
    <property type="nucleotide sequence ID" value="NZ_BAAAZX010000071.1"/>
</dbReference>
<evidence type="ECO:0000256" key="3">
    <source>
        <dbReference type="ARBA" id="ARBA00022692"/>
    </source>
</evidence>